<dbReference type="GO" id="GO:0004984">
    <property type="term" value="F:olfactory receptor activity"/>
    <property type="evidence" value="ECO:0007669"/>
    <property type="project" value="InterPro"/>
</dbReference>
<reference evidence="15" key="2">
    <citation type="submission" date="2025-08" db="UniProtKB">
        <authorList>
            <consortium name="Ensembl"/>
        </authorList>
    </citation>
    <scope>IDENTIFICATION</scope>
    <source>
        <strain evidence="15">Thorbecke</strain>
    </source>
</reference>
<accession>G1TNL1</accession>
<evidence type="ECO:0000256" key="2">
    <source>
        <dbReference type="ARBA" id="ARBA00004651"/>
    </source>
</evidence>
<proteinExistence type="inferred from homology"/>
<protein>
    <recommendedName>
        <fullName evidence="13">Olfactory receptor</fullName>
    </recommendedName>
</protein>
<dbReference type="InterPro" id="IPR000725">
    <property type="entry name" value="Olfact_rcpt"/>
</dbReference>
<keyword evidence="11 12" id="KW-0807">Transducer</keyword>
<comment type="similarity">
    <text evidence="12">Belongs to the G-protein coupled receptor 1 family.</text>
</comment>
<gene>
    <name evidence="15" type="primary">OR14A16</name>
    <name evidence="15" type="synonym">LOC100355668</name>
</gene>
<dbReference type="eggNOG" id="ENOG502QU8K">
    <property type="taxonomic scope" value="Eukaryota"/>
</dbReference>
<evidence type="ECO:0000313" key="16">
    <source>
        <dbReference type="Proteomes" id="UP000001811"/>
    </source>
</evidence>
<keyword evidence="16" id="KW-1185">Reference proteome</keyword>
<feature type="transmembrane region" description="Helical" evidence="13">
    <location>
        <begin position="100"/>
        <end position="122"/>
    </location>
</feature>
<dbReference type="Ensembl" id="ENSOCUT00000007071.3">
    <property type="protein sequence ID" value="ENSOCUP00000018586.2"/>
    <property type="gene ID" value="ENSOCUG00000007072.3"/>
</dbReference>
<reference evidence="15" key="3">
    <citation type="submission" date="2025-09" db="UniProtKB">
        <authorList>
            <consortium name="Ensembl"/>
        </authorList>
    </citation>
    <scope>IDENTIFICATION</scope>
    <source>
        <strain evidence="15">Thorbecke</strain>
    </source>
</reference>
<evidence type="ECO:0000256" key="12">
    <source>
        <dbReference type="RuleBase" id="RU000688"/>
    </source>
</evidence>
<evidence type="ECO:0000259" key="14">
    <source>
        <dbReference type="PROSITE" id="PS50262"/>
    </source>
</evidence>
<dbReference type="FunFam" id="1.20.1070.10:FF:000037">
    <property type="entry name" value="Olfactory receptor"/>
    <property type="match status" value="1"/>
</dbReference>
<dbReference type="OrthoDB" id="9836137at2759"/>
<dbReference type="PANTHER" id="PTHR26452">
    <property type="entry name" value="OLFACTORY RECEPTOR"/>
    <property type="match status" value="1"/>
</dbReference>
<evidence type="ECO:0000256" key="9">
    <source>
        <dbReference type="ARBA" id="ARBA00023136"/>
    </source>
</evidence>
<organism evidence="15 16">
    <name type="scientific">Oryctolagus cuniculus</name>
    <name type="common">Rabbit</name>
    <dbReference type="NCBI Taxonomy" id="9986"/>
    <lineage>
        <taxon>Eukaryota</taxon>
        <taxon>Metazoa</taxon>
        <taxon>Chordata</taxon>
        <taxon>Craniata</taxon>
        <taxon>Vertebrata</taxon>
        <taxon>Euteleostomi</taxon>
        <taxon>Mammalia</taxon>
        <taxon>Eutheria</taxon>
        <taxon>Euarchontoglires</taxon>
        <taxon>Glires</taxon>
        <taxon>Lagomorpha</taxon>
        <taxon>Leporidae</taxon>
        <taxon>Oryctolagus</taxon>
    </lineage>
</organism>
<evidence type="ECO:0000256" key="4">
    <source>
        <dbReference type="ARBA" id="ARBA00022606"/>
    </source>
</evidence>
<evidence type="ECO:0000256" key="13">
    <source>
        <dbReference type="RuleBase" id="RU363047"/>
    </source>
</evidence>
<dbReference type="PRINTS" id="PR00245">
    <property type="entry name" value="OLFACTORYR"/>
</dbReference>
<dbReference type="GO" id="GO:0004930">
    <property type="term" value="F:G protein-coupled receptor activity"/>
    <property type="evidence" value="ECO:0007669"/>
    <property type="project" value="UniProtKB-KW"/>
</dbReference>
<keyword evidence="4 13" id="KW-0716">Sensory transduction</keyword>
<keyword evidence="5 12" id="KW-0812">Transmembrane</keyword>
<dbReference type="InterPro" id="IPR017452">
    <property type="entry name" value="GPCR_Rhodpsn_7TM"/>
</dbReference>
<evidence type="ECO:0000256" key="1">
    <source>
        <dbReference type="ARBA" id="ARBA00002936"/>
    </source>
</evidence>
<dbReference type="GeneTree" id="ENSGT01050000244828"/>
<evidence type="ECO:0000256" key="7">
    <source>
        <dbReference type="ARBA" id="ARBA00022989"/>
    </source>
</evidence>
<feature type="transmembrane region" description="Helical" evidence="13">
    <location>
        <begin position="143"/>
        <end position="160"/>
    </location>
</feature>
<dbReference type="Pfam" id="PF13853">
    <property type="entry name" value="7tm_4"/>
    <property type="match status" value="1"/>
</dbReference>
<keyword evidence="9 13" id="KW-0472">Membrane</keyword>
<dbReference type="SMR" id="G1TNL1"/>
<dbReference type="AlphaFoldDB" id="G1TNL1"/>
<dbReference type="PaxDb" id="9986-ENSOCUP00000018586"/>
<dbReference type="KEGG" id="ocu:100355668"/>
<reference evidence="15 16" key="1">
    <citation type="journal article" date="2011" name="Nature">
        <title>A high-resolution map of human evolutionary constraint using 29 mammals.</title>
        <authorList>
            <person name="Lindblad-Toh K."/>
            <person name="Garber M."/>
            <person name="Zuk O."/>
            <person name="Lin M.F."/>
            <person name="Parker B.J."/>
            <person name="Washietl S."/>
            <person name="Kheradpour P."/>
            <person name="Ernst J."/>
            <person name="Jordan G."/>
            <person name="Mauceli E."/>
            <person name="Ward L.D."/>
            <person name="Lowe C.B."/>
            <person name="Holloway A.K."/>
            <person name="Clamp M."/>
            <person name="Gnerre S."/>
            <person name="Alfoldi J."/>
            <person name="Beal K."/>
            <person name="Chang J."/>
            <person name="Clawson H."/>
            <person name="Cuff J."/>
            <person name="Di Palma F."/>
            <person name="Fitzgerald S."/>
            <person name="Flicek P."/>
            <person name="Guttman M."/>
            <person name="Hubisz M.J."/>
            <person name="Jaffe D.B."/>
            <person name="Jungreis I."/>
            <person name="Kent W.J."/>
            <person name="Kostka D."/>
            <person name="Lara M."/>
            <person name="Martins A.L."/>
            <person name="Massingham T."/>
            <person name="Moltke I."/>
            <person name="Raney B.J."/>
            <person name="Rasmussen M.D."/>
            <person name="Robinson J."/>
            <person name="Stark A."/>
            <person name="Vilella A.J."/>
            <person name="Wen J."/>
            <person name="Xie X."/>
            <person name="Zody M.C."/>
            <person name="Baldwin J."/>
            <person name="Bloom T."/>
            <person name="Chin C.W."/>
            <person name="Heiman D."/>
            <person name="Nicol R."/>
            <person name="Nusbaum C."/>
            <person name="Young S."/>
            <person name="Wilkinson J."/>
            <person name="Worley K.C."/>
            <person name="Kovar C.L."/>
            <person name="Muzny D.M."/>
            <person name="Gibbs R.A."/>
            <person name="Cree A."/>
            <person name="Dihn H.H."/>
            <person name="Fowler G."/>
            <person name="Jhangiani S."/>
            <person name="Joshi V."/>
            <person name="Lee S."/>
            <person name="Lewis L.R."/>
            <person name="Nazareth L.V."/>
            <person name="Okwuonu G."/>
            <person name="Santibanez J."/>
            <person name="Warren W.C."/>
            <person name="Mardis E.R."/>
            <person name="Weinstock G.M."/>
            <person name="Wilson R.K."/>
            <person name="Delehaunty K."/>
            <person name="Dooling D."/>
            <person name="Fronik C."/>
            <person name="Fulton L."/>
            <person name="Fulton B."/>
            <person name="Graves T."/>
            <person name="Minx P."/>
            <person name="Sodergren E."/>
            <person name="Birney E."/>
            <person name="Margulies E.H."/>
            <person name="Herrero J."/>
            <person name="Green E.D."/>
            <person name="Haussler D."/>
            <person name="Siepel A."/>
            <person name="Goldman N."/>
            <person name="Pollard K.S."/>
            <person name="Pedersen J.S."/>
            <person name="Lander E.S."/>
            <person name="Kellis M."/>
        </authorList>
    </citation>
    <scope>NUCLEOTIDE SEQUENCE [LARGE SCALE GENOMIC DNA]</scope>
    <source>
        <strain evidence="16">Thorbecke</strain>
    </source>
</reference>
<evidence type="ECO:0000256" key="3">
    <source>
        <dbReference type="ARBA" id="ARBA00022475"/>
    </source>
</evidence>
<sequence length="321" mass="35333">MAETVANRTTITEFLLLGLPEDWGLQVLCATLFLLIYLAALMGNLLIITLTTLDQHLQSPMYFFLKNLSLIDICYVSVTLPKSIMNSLTNSRSISFLGCASQIFLVIALAGTEYALLLVMSYDRYVAICHPLHYEAIMSSRTCVQMVTVSWLSGCMYGSLHVAGTFSGHFCGSNVIHQFFCDIPSLLTHACSGEQILEQVFIIASCYFASMCFILMFVSYVRIFTTVLRIPSALGRLKAFSTCMPHLTVVTLFLSSGFIAYLGSTSTSPSSLNVFISVLYSLLPPSLNPVIYSLRNRDVKAALDKICSGKLTPKVSMSACR</sequence>
<dbReference type="HOGENOM" id="CLU_012526_1_0_1"/>
<feature type="transmembrane region" description="Helical" evidence="13">
    <location>
        <begin position="274"/>
        <end position="294"/>
    </location>
</feature>
<evidence type="ECO:0000256" key="10">
    <source>
        <dbReference type="ARBA" id="ARBA00023170"/>
    </source>
</evidence>
<keyword evidence="6 13" id="KW-0552">Olfaction</keyword>
<feature type="transmembrane region" description="Helical" evidence="13">
    <location>
        <begin position="200"/>
        <end position="221"/>
    </location>
</feature>
<evidence type="ECO:0000256" key="5">
    <source>
        <dbReference type="ARBA" id="ARBA00022692"/>
    </source>
</evidence>
<comment type="function">
    <text evidence="1">Odorant receptor.</text>
</comment>
<evidence type="ECO:0000256" key="6">
    <source>
        <dbReference type="ARBA" id="ARBA00022725"/>
    </source>
</evidence>
<keyword evidence="7 13" id="KW-1133">Transmembrane helix</keyword>
<dbReference type="PRINTS" id="PR00237">
    <property type="entry name" value="GPCRRHODOPSN"/>
</dbReference>
<keyword evidence="10 12" id="KW-0675">Receptor</keyword>
<dbReference type="InParanoid" id="G1TNL1"/>
<dbReference type="Proteomes" id="UP000001811">
    <property type="component" value="Unplaced"/>
</dbReference>
<dbReference type="Gene3D" id="1.20.1070.10">
    <property type="entry name" value="Rhodopsin 7-helix transmembrane proteins"/>
    <property type="match status" value="1"/>
</dbReference>
<dbReference type="PROSITE" id="PS00237">
    <property type="entry name" value="G_PROTEIN_RECEP_F1_1"/>
    <property type="match status" value="1"/>
</dbReference>
<feature type="transmembrane region" description="Helical" evidence="13">
    <location>
        <begin position="242"/>
        <end position="262"/>
    </location>
</feature>
<evidence type="ECO:0000256" key="11">
    <source>
        <dbReference type="ARBA" id="ARBA00023224"/>
    </source>
</evidence>
<dbReference type="InterPro" id="IPR000276">
    <property type="entry name" value="GPCR_Rhodpsn"/>
</dbReference>
<name>G1TNL1_RABIT</name>
<comment type="subcellular location">
    <subcellularLocation>
        <location evidence="2 13">Cell membrane</location>
        <topology evidence="2 13">Multi-pass membrane protein</topology>
    </subcellularLocation>
</comment>
<feature type="transmembrane region" description="Helical" evidence="13">
    <location>
        <begin position="23"/>
        <end position="50"/>
    </location>
</feature>
<feature type="domain" description="G-protein coupled receptors family 1 profile" evidence="14">
    <location>
        <begin position="43"/>
        <end position="292"/>
    </location>
</feature>
<dbReference type="CDD" id="cd15227">
    <property type="entry name" value="7tmA_OR14-like"/>
    <property type="match status" value="1"/>
</dbReference>
<dbReference type="STRING" id="9986.ENSOCUP00000018586"/>
<dbReference type="InterPro" id="IPR050516">
    <property type="entry name" value="Olfactory_GPCR"/>
</dbReference>
<dbReference type="PROSITE" id="PS50262">
    <property type="entry name" value="G_PROTEIN_RECEP_F1_2"/>
    <property type="match status" value="1"/>
</dbReference>
<dbReference type="SUPFAM" id="SSF81321">
    <property type="entry name" value="Family A G protein-coupled receptor-like"/>
    <property type="match status" value="1"/>
</dbReference>
<evidence type="ECO:0000256" key="8">
    <source>
        <dbReference type="ARBA" id="ARBA00023040"/>
    </source>
</evidence>
<evidence type="ECO:0000313" key="15">
    <source>
        <dbReference type="Ensembl" id="ENSOCUP00000018586.2"/>
    </source>
</evidence>
<keyword evidence="3 13" id="KW-1003">Cell membrane</keyword>
<dbReference type="GO" id="GO:0005886">
    <property type="term" value="C:plasma membrane"/>
    <property type="evidence" value="ECO:0007669"/>
    <property type="project" value="UniProtKB-SubCell"/>
</dbReference>
<keyword evidence="8 12" id="KW-0297">G-protein coupled receptor</keyword>